<sequence>MNSKTIFYTICRYVPDIIRGEFINVGVLTFIPELGKSNFQKTRNLTRVINFDDELEMDVLKALLESLEIQFNNRFQPILGKPPTPDYLKNELVYFVNQIQFSEIRALNSSTVEEDIKDLHDMYLYYDQKKSNRINADRVKRLVSKLFTLNELKDVDRRPNEQNVFKQHPFDFSVSLKGETLLIKALSFDYTNYNRLYTEIKSFLFDLSYFKEMGYENIKVVINNTSIENDSEKLAYDLLSKEVDVYTVQQFAELLNGAEIQRTEQLSIF</sequence>
<evidence type="ECO:0000313" key="1">
    <source>
        <dbReference type="EMBL" id="EKN67517.1"/>
    </source>
</evidence>
<dbReference type="Proteomes" id="UP000006315">
    <property type="component" value="Unassembled WGS sequence"/>
</dbReference>
<organism evidence="1 2">
    <name type="scientific">Schinkia azotoformans LMG 9581</name>
    <dbReference type="NCBI Taxonomy" id="1131731"/>
    <lineage>
        <taxon>Bacteria</taxon>
        <taxon>Bacillati</taxon>
        <taxon>Bacillota</taxon>
        <taxon>Bacilli</taxon>
        <taxon>Bacillales</taxon>
        <taxon>Bacillaceae</taxon>
        <taxon>Calidifontibacillus/Schinkia group</taxon>
        <taxon>Schinkia</taxon>
    </lineage>
</organism>
<dbReference type="AlphaFoldDB" id="K6D4V8"/>
<dbReference type="STRING" id="1131731.BAZO_08506"/>
<proteinExistence type="predicted"/>
<dbReference type="PATRIC" id="fig|1131731.3.peg.1778"/>
<dbReference type="EMBL" id="AJLR01000046">
    <property type="protein sequence ID" value="EKN67517.1"/>
    <property type="molecule type" value="Genomic_DNA"/>
</dbReference>
<gene>
    <name evidence="1" type="ORF">BAZO_08506</name>
</gene>
<dbReference type="Pfam" id="PF11236">
    <property type="entry name" value="DUF3037"/>
    <property type="match status" value="1"/>
</dbReference>
<accession>K6D4V8</accession>
<evidence type="ECO:0008006" key="3">
    <source>
        <dbReference type="Google" id="ProtNLM"/>
    </source>
</evidence>
<reference evidence="1 2" key="1">
    <citation type="journal article" date="2012" name="Front. Microbiol.">
        <title>Redundancy and modularity in membrane-associated dissimilatory nitrate reduction in Bacillus.</title>
        <authorList>
            <person name="Heylen K."/>
            <person name="Keltjens J."/>
        </authorList>
    </citation>
    <scope>NUCLEOTIDE SEQUENCE [LARGE SCALE GENOMIC DNA]</scope>
    <source>
        <strain evidence="1 2">LMG 9581</strain>
    </source>
</reference>
<evidence type="ECO:0000313" key="2">
    <source>
        <dbReference type="Proteomes" id="UP000006315"/>
    </source>
</evidence>
<dbReference type="RefSeq" id="WP_003330969.1">
    <property type="nucleotide sequence ID" value="NZ_AJLR01000046.1"/>
</dbReference>
<protein>
    <recommendedName>
        <fullName evidence="3">DUF3037 domain-containing protein</fullName>
    </recommendedName>
</protein>
<keyword evidence="2" id="KW-1185">Reference proteome</keyword>
<comment type="caution">
    <text evidence="1">The sequence shown here is derived from an EMBL/GenBank/DDBJ whole genome shotgun (WGS) entry which is preliminary data.</text>
</comment>
<name>K6D4V8_SCHAZ</name>
<dbReference type="InterPro" id="IPR021398">
    <property type="entry name" value="DUF3037"/>
</dbReference>